<feature type="domain" description="DUF6457" evidence="1">
    <location>
        <begin position="9"/>
        <end position="77"/>
    </location>
</feature>
<gene>
    <name evidence="2" type="ORF">FQK23_03345</name>
</gene>
<protein>
    <submittedName>
        <fullName evidence="2">Molybdopterin-guanine dinucleotide biosynthesis protein MobA</fullName>
    </submittedName>
</protein>
<organism evidence="2 3">
    <name type="scientific">Corynebacterium aurimucosum</name>
    <dbReference type="NCBI Taxonomy" id="169292"/>
    <lineage>
        <taxon>Bacteria</taxon>
        <taxon>Bacillati</taxon>
        <taxon>Actinomycetota</taxon>
        <taxon>Actinomycetes</taxon>
        <taxon>Mycobacteriales</taxon>
        <taxon>Corynebacteriaceae</taxon>
        <taxon>Corynebacterium</taxon>
    </lineage>
</organism>
<dbReference type="Proteomes" id="UP000320531">
    <property type="component" value="Unassembled WGS sequence"/>
</dbReference>
<dbReference type="AlphaFoldDB" id="A0A558GK42"/>
<comment type="caution">
    <text evidence="2">The sequence shown here is derived from an EMBL/GenBank/DDBJ whole genome shotgun (WGS) entry which is preliminary data.</text>
</comment>
<proteinExistence type="predicted"/>
<dbReference type="RefSeq" id="WP_144656603.1">
    <property type="nucleotide sequence ID" value="NZ_JAHLMD010000003.1"/>
</dbReference>
<dbReference type="EMBL" id="VMTY01000007">
    <property type="protein sequence ID" value="TVU57257.1"/>
    <property type="molecule type" value="Genomic_DNA"/>
</dbReference>
<dbReference type="InterPro" id="IPR045598">
    <property type="entry name" value="DUF6457"/>
</dbReference>
<dbReference type="Pfam" id="PF20058">
    <property type="entry name" value="DUF6457"/>
    <property type="match status" value="1"/>
</dbReference>
<accession>A0A558GK42</accession>
<reference evidence="2 3" key="1">
    <citation type="submission" date="2019-07" db="EMBL/GenBank/DDBJ databases">
        <title>Draft genome of C. aurimucosum strain 14-2523.</title>
        <authorList>
            <person name="Pacheco L.G.C."/>
            <person name="Aguiar E.R.G.R."/>
            <person name="Navas J."/>
            <person name="Santos C.S."/>
            <person name="Rocha D.J.P.G."/>
        </authorList>
    </citation>
    <scope>NUCLEOTIDE SEQUENCE [LARGE SCALE GENOMIC DNA]</scope>
    <source>
        <strain evidence="2 3">14-2523</strain>
    </source>
</reference>
<sequence>MSETPDPIRTAHQWLKEAAVLVDVSPADATALIKELLDLTKDVAHTQSRPAAPLTAYLVGLASKDVDEARAHIATLKEALNR</sequence>
<evidence type="ECO:0000313" key="2">
    <source>
        <dbReference type="EMBL" id="TVU57257.1"/>
    </source>
</evidence>
<name>A0A558GK42_9CORY</name>
<evidence type="ECO:0000313" key="3">
    <source>
        <dbReference type="Proteomes" id="UP000320531"/>
    </source>
</evidence>
<evidence type="ECO:0000259" key="1">
    <source>
        <dbReference type="Pfam" id="PF20058"/>
    </source>
</evidence>